<evidence type="ECO:0000256" key="1">
    <source>
        <dbReference type="ARBA" id="ARBA00004141"/>
    </source>
</evidence>
<feature type="transmembrane region" description="Helical" evidence="17">
    <location>
        <begin position="344"/>
        <end position="367"/>
    </location>
</feature>
<evidence type="ECO:0000256" key="4">
    <source>
        <dbReference type="ARBA" id="ARBA00022449"/>
    </source>
</evidence>
<feature type="transmembrane region" description="Helical" evidence="17">
    <location>
        <begin position="145"/>
        <end position="168"/>
    </location>
</feature>
<keyword evidence="4" id="KW-0050">Antiport</keyword>
<evidence type="ECO:0000256" key="6">
    <source>
        <dbReference type="ARBA" id="ARBA00022568"/>
    </source>
</evidence>
<reference evidence="19 20" key="1">
    <citation type="journal article" date="2018" name="Nat. Ecol. Evol.">
        <title>Genomic signatures of mitonuclear coevolution across populations of Tigriopus californicus.</title>
        <authorList>
            <person name="Barreto F.S."/>
            <person name="Watson E.T."/>
            <person name="Lima T.G."/>
            <person name="Willett C.S."/>
            <person name="Edmands S."/>
            <person name="Li W."/>
            <person name="Burton R.S."/>
        </authorList>
    </citation>
    <scope>NUCLEOTIDE SEQUENCE [LARGE SCALE GENOMIC DNA]</scope>
    <source>
        <strain evidence="19 20">San Diego</strain>
    </source>
</reference>
<keyword evidence="10" id="KW-0769">Symport</keyword>
<evidence type="ECO:0000256" key="10">
    <source>
        <dbReference type="ARBA" id="ARBA00022847"/>
    </source>
</evidence>
<evidence type="ECO:0000256" key="14">
    <source>
        <dbReference type="ARBA" id="ARBA00023065"/>
    </source>
</evidence>
<evidence type="ECO:0000256" key="9">
    <source>
        <dbReference type="ARBA" id="ARBA00022837"/>
    </source>
</evidence>
<evidence type="ECO:0000256" key="5">
    <source>
        <dbReference type="ARBA" id="ARBA00022538"/>
    </source>
</evidence>
<feature type="domain" description="Sodium/calcium exchanger membrane region" evidence="18">
    <location>
        <begin position="337"/>
        <end position="490"/>
    </location>
</feature>
<dbReference type="FunFam" id="1.20.1420.30:FF:000004">
    <property type="entry name" value="Sodium/potassium/calcium exchanger 2 isoform 1"/>
    <property type="match status" value="1"/>
</dbReference>
<gene>
    <name evidence="19" type="ORF">TCAL_09324</name>
</gene>
<keyword evidence="3" id="KW-0813">Transport</keyword>
<keyword evidence="12 17" id="KW-1133">Transmembrane helix</keyword>
<comment type="caution">
    <text evidence="19">The sequence shown here is derived from an EMBL/GenBank/DDBJ whole genome shotgun (WGS) entry which is preliminary data.</text>
</comment>
<dbReference type="PANTHER" id="PTHR10846">
    <property type="entry name" value="SODIUM/POTASSIUM/CALCIUM EXCHANGER"/>
    <property type="match status" value="1"/>
</dbReference>
<keyword evidence="7 17" id="KW-0812">Transmembrane</keyword>
<dbReference type="GO" id="GO:0005886">
    <property type="term" value="C:plasma membrane"/>
    <property type="evidence" value="ECO:0007669"/>
    <property type="project" value="TreeGrafter"/>
</dbReference>
<evidence type="ECO:0000313" key="19">
    <source>
        <dbReference type="EMBL" id="TRY80079.1"/>
    </source>
</evidence>
<evidence type="ECO:0000256" key="8">
    <source>
        <dbReference type="ARBA" id="ARBA00022729"/>
    </source>
</evidence>
<dbReference type="Gene3D" id="1.20.1420.30">
    <property type="entry name" value="NCX, central ion-binding region"/>
    <property type="match status" value="2"/>
</dbReference>
<dbReference type="InterPro" id="IPR044880">
    <property type="entry name" value="NCX_ion-bd_dom_sf"/>
</dbReference>
<keyword evidence="6" id="KW-0109">Calcium transport</keyword>
<keyword evidence="15 17" id="KW-0472">Membrane</keyword>
<keyword evidence="14" id="KW-0406">Ion transport</keyword>
<comment type="similarity">
    <text evidence="2">Belongs to the Ca(2+):cation antiporter (CaCA) (TC 2.A.19) family. SLC24A subfamily.</text>
</comment>
<feature type="transmembrane region" description="Helical" evidence="17">
    <location>
        <begin position="374"/>
        <end position="393"/>
    </location>
</feature>
<name>A0A553PQX3_TIGCA</name>
<dbReference type="NCBIfam" id="TIGR00367">
    <property type="entry name" value="calcium/sodium antiporter"/>
    <property type="match status" value="1"/>
</dbReference>
<organism evidence="19 20">
    <name type="scientific">Tigriopus californicus</name>
    <name type="common">Marine copepod</name>
    <dbReference type="NCBI Taxonomy" id="6832"/>
    <lineage>
        <taxon>Eukaryota</taxon>
        <taxon>Metazoa</taxon>
        <taxon>Ecdysozoa</taxon>
        <taxon>Arthropoda</taxon>
        <taxon>Crustacea</taxon>
        <taxon>Multicrustacea</taxon>
        <taxon>Hexanauplia</taxon>
        <taxon>Copepoda</taxon>
        <taxon>Harpacticoida</taxon>
        <taxon>Harpacticidae</taxon>
        <taxon>Tigriopus</taxon>
    </lineage>
</organism>
<feature type="transmembrane region" description="Helical" evidence="17">
    <location>
        <begin position="77"/>
        <end position="95"/>
    </location>
</feature>
<dbReference type="PANTHER" id="PTHR10846:SF73">
    <property type="entry name" value="SODIUM_CALCIUM EXCHANGER MEMBRANE REGION DOMAIN-CONTAINING PROTEIN"/>
    <property type="match status" value="1"/>
</dbReference>
<evidence type="ECO:0000256" key="11">
    <source>
        <dbReference type="ARBA" id="ARBA00022958"/>
    </source>
</evidence>
<protein>
    <recommendedName>
        <fullName evidence="18">Sodium/calcium exchanger membrane region domain-containing protein</fullName>
    </recommendedName>
</protein>
<evidence type="ECO:0000256" key="16">
    <source>
        <dbReference type="ARBA" id="ARBA00023201"/>
    </source>
</evidence>
<evidence type="ECO:0000256" key="17">
    <source>
        <dbReference type="SAM" id="Phobius"/>
    </source>
</evidence>
<keyword evidence="20" id="KW-1185">Reference proteome</keyword>
<feature type="domain" description="Sodium/calcium exchanger membrane region" evidence="18">
    <location>
        <begin position="82"/>
        <end position="223"/>
    </location>
</feature>
<evidence type="ECO:0000256" key="12">
    <source>
        <dbReference type="ARBA" id="ARBA00022989"/>
    </source>
</evidence>
<feature type="transmembrane region" description="Helical" evidence="17">
    <location>
        <begin position="474"/>
        <end position="500"/>
    </location>
</feature>
<keyword evidence="16" id="KW-0739">Sodium transport</keyword>
<dbReference type="InterPro" id="IPR004837">
    <property type="entry name" value="NaCa_Exmemb"/>
</dbReference>
<keyword evidence="8" id="KW-0732">Signal</keyword>
<evidence type="ECO:0000259" key="18">
    <source>
        <dbReference type="Pfam" id="PF01699"/>
    </source>
</evidence>
<dbReference type="GO" id="GO:0008273">
    <property type="term" value="F:calcium, potassium:sodium antiporter activity"/>
    <property type="evidence" value="ECO:0007669"/>
    <property type="project" value="TreeGrafter"/>
</dbReference>
<evidence type="ECO:0000256" key="3">
    <source>
        <dbReference type="ARBA" id="ARBA00022448"/>
    </source>
</evidence>
<evidence type="ECO:0000256" key="2">
    <source>
        <dbReference type="ARBA" id="ARBA00005364"/>
    </source>
</evidence>
<dbReference type="InterPro" id="IPR004481">
    <property type="entry name" value="K/Na/Ca-exchanger"/>
</dbReference>
<keyword evidence="5" id="KW-0633">Potassium transport</keyword>
<feature type="transmembrane region" description="Helical" evidence="17">
    <location>
        <begin position="180"/>
        <end position="199"/>
    </location>
</feature>
<keyword evidence="11" id="KW-0630">Potassium</keyword>
<dbReference type="Pfam" id="PF01699">
    <property type="entry name" value="Na_Ca_ex"/>
    <property type="match status" value="2"/>
</dbReference>
<proteinExistence type="inferred from homology"/>
<dbReference type="STRING" id="6832.A0A553PQX3"/>
<feature type="transmembrane region" description="Helical" evidence="17">
    <location>
        <begin position="405"/>
        <end position="423"/>
    </location>
</feature>
<dbReference type="Proteomes" id="UP000318571">
    <property type="component" value="Chromosome 6"/>
</dbReference>
<keyword evidence="13" id="KW-0915">Sodium</keyword>
<sequence length="509" mass="56795">MNSGQERTWTSRNDLRRRIILSLMFLCISYAKSTNFPSTASEKRDGSEPHPANCTKPAIEEFPRDFFTQAQRMNGGVVVHFLIALYLILSLGTICDDYFVPVLEILCEKLNLKPDVAGATFMAAGTSSPEFFANIMGTFVTETDLGIGTIVGSAVFNIFGVISVCGLFSGRKVQLDWYPITRDCFIYGLSVLILIGVLIDEAVYWYESLLMVIAYTGYILIMVFNGPLERWSHETKKTVRTKVFPKIPTESTPLHTANPIVATESKGVQTTLPEEARMSMEPDTTDEFDGGEKVMKPWERPSGCFHNLWWMVFFPINLLLFITIPDVRYPTCAKFYPLTFFMCMAWIGVISYVVTWMITIVGFTLAIPDSVMGLSFLAVGTSIPEVISSLIVSRQGKGSMAVSNSIGSNTFDILLCLGLPWLIKAIIQGSTTDEEWLIRVNSEGLAYTVISLLLSLIFLYVILVASRFVLSRTLGFVCLVIYAIFLTISILFELNVFFVVNLPSCSSNY</sequence>
<comment type="subcellular location">
    <subcellularLocation>
        <location evidence="1">Membrane</location>
        <topology evidence="1">Multi-pass membrane protein</topology>
    </subcellularLocation>
</comment>
<dbReference type="GO" id="GO:0006874">
    <property type="term" value="P:intracellular calcium ion homeostasis"/>
    <property type="evidence" value="ECO:0007669"/>
    <property type="project" value="TreeGrafter"/>
</dbReference>
<evidence type="ECO:0000313" key="20">
    <source>
        <dbReference type="Proteomes" id="UP000318571"/>
    </source>
</evidence>
<dbReference type="GO" id="GO:0005262">
    <property type="term" value="F:calcium channel activity"/>
    <property type="evidence" value="ECO:0007669"/>
    <property type="project" value="TreeGrafter"/>
</dbReference>
<dbReference type="EMBL" id="VCGU01000002">
    <property type="protein sequence ID" value="TRY80079.1"/>
    <property type="molecule type" value="Genomic_DNA"/>
</dbReference>
<dbReference type="OrthoDB" id="2127281at2759"/>
<accession>A0A553PQX3</accession>
<keyword evidence="9" id="KW-0106">Calcium</keyword>
<dbReference type="FunFam" id="1.20.1420.30:FF:000009">
    <property type="entry name" value="sodium/potassium/calcium exchanger 5 isoform X2"/>
    <property type="match status" value="1"/>
</dbReference>
<dbReference type="AlphaFoldDB" id="A0A553PQX3"/>
<feature type="transmembrane region" description="Helical" evidence="17">
    <location>
        <begin position="205"/>
        <end position="228"/>
    </location>
</feature>
<evidence type="ECO:0000256" key="15">
    <source>
        <dbReference type="ARBA" id="ARBA00023136"/>
    </source>
</evidence>
<dbReference type="GO" id="GO:0015293">
    <property type="term" value="F:symporter activity"/>
    <property type="evidence" value="ECO:0007669"/>
    <property type="project" value="UniProtKB-KW"/>
</dbReference>
<feature type="transmembrane region" description="Helical" evidence="17">
    <location>
        <begin position="444"/>
        <end position="468"/>
    </location>
</feature>
<evidence type="ECO:0000256" key="13">
    <source>
        <dbReference type="ARBA" id="ARBA00023053"/>
    </source>
</evidence>
<evidence type="ECO:0000256" key="7">
    <source>
        <dbReference type="ARBA" id="ARBA00022692"/>
    </source>
</evidence>
<dbReference type="OMA" id="DERVECM"/>